<dbReference type="SUPFAM" id="SSF55729">
    <property type="entry name" value="Acyl-CoA N-acyltransferases (Nat)"/>
    <property type="match status" value="1"/>
</dbReference>
<evidence type="ECO:0000313" key="2">
    <source>
        <dbReference type="EMBL" id="MBA2132975.1"/>
    </source>
</evidence>
<dbReference type="Proteomes" id="UP000657177">
    <property type="component" value="Unassembled WGS sequence"/>
</dbReference>
<dbReference type="PROSITE" id="PS51186">
    <property type="entry name" value="GNAT"/>
    <property type="match status" value="1"/>
</dbReference>
<dbReference type="Gene3D" id="3.40.630.30">
    <property type="match status" value="1"/>
</dbReference>
<dbReference type="Pfam" id="PF00583">
    <property type="entry name" value="Acetyltransf_1"/>
    <property type="match status" value="1"/>
</dbReference>
<dbReference type="EMBL" id="JAAKDE010000010">
    <property type="protein sequence ID" value="MBA2132975.1"/>
    <property type="molecule type" value="Genomic_DNA"/>
</dbReference>
<gene>
    <name evidence="2" type="ORF">G5B42_05380</name>
</gene>
<evidence type="ECO:0000259" key="1">
    <source>
        <dbReference type="PROSITE" id="PS51186"/>
    </source>
</evidence>
<sequence>MPDLLVKLYELPALAPLQERLLAAGIKLRHPLAFEKKAVVEWVNREFGAEWASECEVAFARQPISCFIAVQDGKIIGFACYDVTAKGFFGPTGVTAEARGQGVGRALLLAALHGLAEMGYAYAIIGGAGPVDFYRKAVGAIEIEGSEPGIYRDWLPTGERT</sequence>
<protein>
    <submittedName>
        <fullName evidence="2">GNAT family N-acetyltransferase</fullName>
    </submittedName>
</protein>
<comment type="caution">
    <text evidence="2">The sequence shown here is derived from an EMBL/GenBank/DDBJ whole genome shotgun (WGS) entry which is preliminary data.</text>
</comment>
<reference evidence="2" key="1">
    <citation type="submission" date="2020-06" db="EMBL/GenBank/DDBJ databases">
        <title>Novel chitinolytic bacterium.</title>
        <authorList>
            <person name="Ungkulpasvich U."/>
            <person name="Kosugi A."/>
            <person name="Uke A."/>
        </authorList>
    </citation>
    <scope>NUCLEOTIDE SEQUENCE</scope>
    <source>
        <strain evidence="2">UUS1-1</strain>
    </source>
</reference>
<name>A0A8J6HZU4_9FIRM</name>
<dbReference type="AlphaFoldDB" id="A0A8J6HZU4"/>
<dbReference type="GO" id="GO:0016747">
    <property type="term" value="F:acyltransferase activity, transferring groups other than amino-acyl groups"/>
    <property type="evidence" value="ECO:0007669"/>
    <property type="project" value="InterPro"/>
</dbReference>
<dbReference type="InterPro" id="IPR016181">
    <property type="entry name" value="Acyl_CoA_acyltransferase"/>
</dbReference>
<feature type="domain" description="N-acetyltransferase" evidence="1">
    <location>
        <begin position="26"/>
        <end position="161"/>
    </location>
</feature>
<keyword evidence="3" id="KW-1185">Reference proteome</keyword>
<dbReference type="CDD" id="cd04301">
    <property type="entry name" value="NAT_SF"/>
    <property type="match status" value="1"/>
</dbReference>
<accession>A0A8J6HZU4</accession>
<proteinExistence type="predicted"/>
<dbReference type="InterPro" id="IPR000182">
    <property type="entry name" value="GNAT_dom"/>
</dbReference>
<evidence type="ECO:0000313" key="3">
    <source>
        <dbReference type="Proteomes" id="UP000657177"/>
    </source>
</evidence>
<organism evidence="2 3">
    <name type="scientific">Capillibacterium thermochitinicola</name>
    <dbReference type="NCBI Taxonomy" id="2699427"/>
    <lineage>
        <taxon>Bacteria</taxon>
        <taxon>Bacillati</taxon>
        <taxon>Bacillota</taxon>
        <taxon>Capillibacterium</taxon>
    </lineage>
</organism>